<comment type="pathway">
    <text evidence="3">tRNA modification; 5-methoxycarbonylmethyl-2-thiouridine-tRNA biosynthesis.</text>
</comment>
<evidence type="ECO:0000256" key="9">
    <source>
        <dbReference type="SAM" id="MobiDB-lite"/>
    </source>
</evidence>
<dbReference type="Gene3D" id="3.40.50.300">
    <property type="entry name" value="P-loop containing nucleotide triphosphate hydrolases"/>
    <property type="match status" value="1"/>
</dbReference>
<feature type="region of interest" description="Disordered" evidence="9">
    <location>
        <begin position="326"/>
        <end position="377"/>
    </location>
</feature>
<dbReference type="GO" id="GO:0033588">
    <property type="term" value="C:elongator holoenzyme complex"/>
    <property type="evidence" value="ECO:0007669"/>
    <property type="project" value="InterPro"/>
</dbReference>
<keyword evidence="11" id="KW-1185">Reference proteome</keyword>
<dbReference type="AlphaFoldDB" id="A0A9D5DAX3"/>
<feature type="compositionally biased region" description="Acidic residues" evidence="9">
    <location>
        <begin position="360"/>
        <end position="377"/>
    </location>
</feature>
<evidence type="ECO:0000256" key="8">
    <source>
        <dbReference type="ARBA" id="ARBA00023242"/>
    </source>
</evidence>
<dbReference type="Proteomes" id="UP001085076">
    <property type="component" value="Miscellaneous, Linkage group lg01"/>
</dbReference>
<evidence type="ECO:0000256" key="5">
    <source>
        <dbReference type="ARBA" id="ARBA00020264"/>
    </source>
</evidence>
<evidence type="ECO:0000256" key="4">
    <source>
        <dbReference type="ARBA" id="ARBA00009567"/>
    </source>
</evidence>
<dbReference type="GO" id="GO:0000049">
    <property type="term" value="F:tRNA binding"/>
    <property type="evidence" value="ECO:0007669"/>
    <property type="project" value="TreeGrafter"/>
</dbReference>
<evidence type="ECO:0000256" key="2">
    <source>
        <dbReference type="ARBA" id="ARBA00004496"/>
    </source>
</evidence>
<dbReference type="Pfam" id="PF10483">
    <property type="entry name" value="Elong_Iki1"/>
    <property type="match status" value="1"/>
</dbReference>
<dbReference type="InterPro" id="IPR019519">
    <property type="entry name" value="Elp5"/>
</dbReference>
<evidence type="ECO:0000256" key="6">
    <source>
        <dbReference type="ARBA" id="ARBA00022490"/>
    </source>
</evidence>
<dbReference type="EMBL" id="JAGGNH010000001">
    <property type="protein sequence ID" value="KAJ0987729.1"/>
    <property type="molecule type" value="Genomic_DNA"/>
</dbReference>
<dbReference type="CDD" id="cd19496">
    <property type="entry name" value="Elp5"/>
    <property type="match status" value="1"/>
</dbReference>
<evidence type="ECO:0000256" key="7">
    <source>
        <dbReference type="ARBA" id="ARBA00022694"/>
    </source>
</evidence>
<keyword evidence="8" id="KW-0539">Nucleus</keyword>
<reference evidence="10" key="2">
    <citation type="journal article" date="2022" name="Hortic Res">
        <title>The genome of Dioscorea zingiberensis sheds light on the biosynthesis, origin and evolution of the medicinally important diosgenin saponins.</title>
        <authorList>
            <person name="Li Y."/>
            <person name="Tan C."/>
            <person name="Li Z."/>
            <person name="Guo J."/>
            <person name="Li S."/>
            <person name="Chen X."/>
            <person name="Wang C."/>
            <person name="Dai X."/>
            <person name="Yang H."/>
            <person name="Song W."/>
            <person name="Hou L."/>
            <person name="Xu J."/>
            <person name="Tong Z."/>
            <person name="Xu A."/>
            <person name="Yuan X."/>
            <person name="Wang W."/>
            <person name="Yang Q."/>
            <person name="Chen L."/>
            <person name="Sun Z."/>
            <person name="Wang K."/>
            <person name="Pan B."/>
            <person name="Chen J."/>
            <person name="Bao Y."/>
            <person name="Liu F."/>
            <person name="Qi X."/>
            <person name="Gang D.R."/>
            <person name="Wen J."/>
            <person name="Li J."/>
        </authorList>
    </citation>
    <scope>NUCLEOTIDE SEQUENCE</scope>
    <source>
        <strain evidence="10">Dzin_1.0</strain>
    </source>
</reference>
<evidence type="ECO:0000256" key="1">
    <source>
        <dbReference type="ARBA" id="ARBA00004123"/>
    </source>
</evidence>
<dbReference type="GO" id="GO:0002098">
    <property type="term" value="P:tRNA wobble uridine modification"/>
    <property type="evidence" value="ECO:0007669"/>
    <property type="project" value="InterPro"/>
</dbReference>
<evidence type="ECO:0000256" key="3">
    <source>
        <dbReference type="ARBA" id="ARBA00005043"/>
    </source>
</evidence>
<keyword evidence="7" id="KW-0819">tRNA processing</keyword>
<evidence type="ECO:0000313" key="11">
    <source>
        <dbReference type="Proteomes" id="UP001085076"/>
    </source>
</evidence>
<reference evidence="10" key="1">
    <citation type="submission" date="2021-03" db="EMBL/GenBank/DDBJ databases">
        <authorList>
            <person name="Li Z."/>
            <person name="Yang C."/>
        </authorList>
    </citation>
    <scope>NUCLEOTIDE SEQUENCE</scope>
    <source>
        <strain evidence="10">Dzin_1.0</strain>
        <tissue evidence="10">Leaf</tissue>
    </source>
</reference>
<dbReference type="GO" id="GO:0005634">
    <property type="term" value="C:nucleus"/>
    <property type="evidence" value="ECO:0007669"/>
    <property type="project" value="UniProtKB-SubCell"/>
</dbReference>
<dbReference type="PANTHER" id="PTHR15641:SF1">
    <property type="entry name" value="ELONGATOR COMPLEX PROTEIN 5"/>
    <property type="match status" value="1"/>
</dbReference>
<accession>A0A9D5DAX3</accession>
<feature type="compositionally biased region" description="Low complexity" evidence="9">
    <location>
        <begin position="338"/>
        <end position="349"/>
    </location>
</feature>
<comment type="caution">
    <text evidence="10">The sequence shown here is derived from an EMBL/GenBank/DDBJ whole genome shotgun (WGS) entry which is preliminary data.</text>
</comment>
<dbReference type="PANTHER" id="PTHR15641">
    <property type="entry name" value="ELONGATOR COMPLEX PROTEIN 5"/>
    <property type="match status" value="1"/>
</dbReference>
<organism evidence="10 11">
    <name type="scientific">Dioscorea zingiberensis</name>
    <dbReference type="NCBI Taxonomy" id="325984"/>
    <lineage>
        <taxon>Eukaryota</taxon>
        <taxon>Viridiplantae</taxon>
        <taxon>Streptophyta</taxon>
        <taxon>Embryophyta</taxon>
        <taxon>Tracheophyta</taxon>
        <taxon>Spermatophyta</taxon>
        <taxon>Magnoliopsida</taxon>
        <taxon>Liliopsida</taxon>
        <taxon>Dioscoreales</taxon>
        <taxon>Dioscoreaceae</taxon>
        <taxon>Dioscorea</taxon>
    </lineage>
</organism>
<dbReference type="GO" id="GO:0005829">
    <property type="term" value="C:cytosol"/>
    <property type="evidence" value="ECO:0007669"/>
    <property type="project" value="TreeGrafter"/>
</dbReference>
<keyword evidence="6" id="KW-0963">Cytoplasm</keyword>
<gene>
    <name evidence="10" type="ORF">J5N97_006085</name>
</gene>
<comment type="similarity">
    <text evidence="4">Belongs to the ELP5 family.</text>
</comment>
<evidence type="ECO:0000313" key="10">
    <source>
        <dbReference type="EMBL" id="KAJ0987729.1"/>
    </source>
</evidence>
<dbReference type="InterPro" id="IPR027417">
    <property type="entry name" value="P-loop_NTPase"/>
</dbReference>
<dbReference type="OrthoDB" id="166907at2759"/>
<protein>
    <recommendedName>
        <fullName evidence="5">Elongator complex protein 5</fullName>
    </recommendedName>
</protein>
<name>A0A9D5DAX3_9LILI</name>
<comment type="subcellular location">
    <subcellularLocation>
        <location evidence="2">Cytoplasm</location>
    </subcellularLocation>
    <subcellularLocation>
        <location evidence="1">Nucleus</location>
    </subcellularLocation>
</comment>
<sequence>MAESVCRSLRDGSLEGEHATALSISDTLYSPLGSHVFHHFLYSLVSNIAASKSQARALVLVAYRRSPSFYLDLLKSRGLDHFLFDKKVLVLDCYSDPLGWKDRLLKSAGVVQQSAKNPSSVFKDVKDVPKLLSLILELGQGLVGQGREKFAVAIDSVSDMLRHASLQLVASLLSNLRCHDNISCVFWLMHSDLHVPRVSAALEYISTMSANLEPIIPSVDGQRRGSENLFNIEQNSHRGKLHIHLKRRNGRVKMHCEEVHVEQVGIKISAVSSESAIVNQSLLPKVQFNLQLSEKERDDRAKVVLPFEHQGNGEAIQIYDGRRSLSEGQKDPHLKVPSSTWSTSTETSTGNGEIHYLRDSDDECPDSDEDPDDDLDI</sequence>
<proteinExistence type="inferred from homology"/>